<accession>A0A1M2W5N0</accession>
<protein>
    <submittedName>
        <fullName evidence="2">Uncharacterized protein</fullName>
    </submittedName>
</protein>
<proteinExistence type="predicted"/>
<organism evidence="2 3">
    <name type="scientific">Trametes pubescens</name>
    <name type="common">White-rot fungus</name>
    <dbReference type="NCBI Taxonomy" id="154538"/>
    <lineage>
        <taxon>Eukaryota</taxon>
        <taxon>Fungi</taxon>
        <taxon>Dikarya</taxon>
        <taxon>Basidiomycota</taxon>
        <taxon>Agaricomycotina</taxon>
        <taxon>Agaricomycetes</taxon>
        <taxon>Polyporales</taxon>
        <taxon>Polyporaceae</taxon>
        <taxon>Trametes</taxon>
    </lineage>
</organism>
<evidence type="ECO:0000256" key="1">
    <source>
        <dbReference type="SAM" id="MobiDB-lite"/>
    </source>
</evidence>
<name>A0A1M2W5N0_TRAPU</name>
<feature type="compositionally biased region" description="Acidic residues" evidence="1">
    <location>
        <begin position="106"/>
        <end position="115"/>
    </location>
</feature>
<evidence type="ECO:0000313" key="2">
    <source>
        <dbReference type="EMBL" id="OJT15126.1"/>
    </source>
</evidence>
<feature type="region of interest" description="Disordered" evidence="1">
    <location>
        <begin position="97"/>
        <end position="119"/>
    </location>
</feature>
<feature type="compositionally biased region" description="Basic residues" evidence="1">
    <location>
        <begin position="209"/>
        <end position="225"/>
    </location>
</feature>
<reference evidence="2 3" key="1">
    <citation type="submission" date="2016-10" db="EMBL/GenBank/DDBJ databases">
        <title>Genome sequence of the basidiomycete white-rot fungus Trametes pubescens.</title>
        <authorList>
            <person name="Makela M.R."/>
            <person name="Granchi Z."/>
            <person name="Peng M."/>
            <person name="De Vries R.P."/>
            <person name="Grigoriev I."/>
            <person name="Riley R."/>
            <person name="Hilden K."/>
        </authorList>
    </citation>
    <scope>NUCLEOTIDE SEQUENCE [LARGE SCALE GENOMIC DNA]</scope>
    <source>
        <strain evidence="2 3">FBCC735</strain>
    </source>
</reference>
<dbReference type="STRING" id="154538.A0A1M2W5N0"/>
<dbReference type="OrthoDB" id="3184250at2759"/>
<gene>
    <name evidence="2" type="ORF">TRAPUB_8298</name>
</gene>
<feature type="compositionally biased region" description="Low complexity" evidence="1">
    <location>
        <begin position="136"/>
        <end position="149"/>
    </location>
</feature>
<dbReference type="AlphaFoldDB" id="A0A1M2W5N0"/>
<comment type="caution">
    <text evidence="2">The sequence shown here is derived from an EMBL/GenBank/DDBJ whole genome shotgun (WGS) entry which is preliminary data.</text>
</comment>
<sequence length="225" mass="24018">MSADILSKHLIMPLISATHLAFFSADPVSSLSEADVEKVVSHLVLTPARPLNGSSSSQSADRIGRVARRAVDTHVKNTLSKPLVATTLRRMGAVFNFVPDPHDDSPTEEEPDSDDLLLPTATKGKEATTDLRNAHARASSPARSVPSKRATSDRPVPPTSRESPNDPGRNSSSPAPLPKKPKRAAAAPSSSDDASEEERQSRGAPSKSVARRGVKQPIRRGGKRF</sequence>
<dbReference type="OMA" id="RRMTAMF"/>
<dbReference type="EMBL" id="MNAD01000194">
    <property type="protein sequence ID" value="OJT15126.1"/>
    <property type="molecule type" value="Genomic_DNA"/>
</dbReference>
<keyword evidence="3" id="KW-1185">Reference proteome</keyword>
<dbReference type="Proteomes" id="UP000184267">
    <property type="component" value="Unassembled WGS sequence"/>
</dbReference>
<feature type="region of interest" description="Disordered" evidence="1">
    <location>
        <begin position="131"/>
        <end position="225"/>
    </location>
</feature>
<evidence type="ECO:0000313" key="3">
    <source>
        <dbReference type="Proteomes" id="UP000184267"/>
    </source>
</evidence>